<feature type="region of interest" description="Disordered" evidence="1">
    <location>
        <begin position="106"/>
        <end position="136"/>
    </location>
</feature>
<evidence type="ECO:0000313" key="3">
    <source>
        <dbReference type="Proteomes" id="UP000028582"/>
    </source>
</evidence>
<protein>
    <submittedName>
        <fullName evidence="2">Uncharacterized protein</fullName>
    </submittedName>
</protein>
<feature type="compositionally biased region" description="Polar residues" evidence="1">
    <location>
        <begin position="111"/>
        <end position="123"/>
    </location>
</feature>
<name>A0A081A0H9_PHYNI</name>
<gene>
    <name evidence="2" type="ORF">F444_11507</name>
</gene>
<organism evidence="2 3">
    <name type="scientific">Phytophthora nicotianae P1976</name>
    <dbReference type="NCBI Taxonomy" id="1317066"/>
    <lineage>
        <taxon>Eukaryota</taxon>
        <taxon>Sar</taxon>
        <taxon>Stramenopiles</taxon>
        <taxon>Oomycota</taxon>
        <taxon>Peronosporomycetes</taxon>
        <taxon>Peronosporales</taxon>
        <taxon>Peronosporaceae</taxon>
        <taxon>Phytophthora</taxon>
    </lineage>
</organism>
<dbReference type="Proteomes" id="UP000028582">
    <property type="component" value="Unassembled WGS sequence"/>
</dbReference>
<reference evidence="2 3" key="1">
    <citation type="submission" date="2013-11" db="EMBL/GenBank/DDBJ databases">
        <title>The Genome Sequence of Phytophthora parasitica P1976.</title>
        <authorList>
            <consortium name="The Broad Institute Genomics Platform"/>
            <person name="Russ C."/>
            <person name="Tyler B."/>
            <person name="Panabieres F."/>
            <person name="Shan W."/>
            <person name="Tripathy S."/>
            <person name="Grunwald N."/>
            <person name="Machado M."/>
            <person name="Johnson C.S."/>
            <person name="Walker B."/>
            <person name="Young S."/>
            <person name="Zeng Q."/>
            <person name="Gargeya S."/>
            <person name="Fitzgerald M."/>
            <person name="Haas B."/>
            <person name="Abouelleil A."/>
            <person name="Allen A.W."/>
            <person name="Alvarado L."/>
            <person name="Arachchi H.M."/>
            <person name="Berlin A.M."/>
            <person name="Chapman S.B."/>
            <person name="Gainer-Dewar J."/>
            <person name="Goldberg J."/>
            <person name="Griggs A."/>
            <person name="Gujja S."/>
            <person name="Hansen M."/>
            <person name="Howarth C."/>
            <person name="Imamovic A."/>
            <person name="Ireland A."/>
            <person name="Larimer J."/>
            <person name="McCowan C."/>
            <person name="Murphy C."/>
            <person name="Pearson M."/>
            <person name="Poon T.W."/>
            <person name="Priest M."/>
            <person name="Roberts A."/>
            <person name="Saif S."/>
            <person name="Shea T."/>
            <person name="Sisk P."/>
            <person name="Sykes S."/>
            <person name="Wortman J."/>
            <person name="Nusbaum C."/>
            <person name="Birren B."/>
        </authorList>
    </citation>
    <scope>NUCLEOTIDE SEQUENCE [LARGE SCALE GENOMIC DNA]</scope>
    <source>
        <strain evidence="2 3">P1976</strain>
    </source>
</reference>
<dbReference type="AlphaFoldDB" id="A0A081A0H9"/>
<evidence type="ECO:0000313" key="2">
    <source>
        <dbReference type="EMBL" id="ETO72390.1"/>
    </source>
</evidence>
<dbReference type="EMBL" id="ANJA01002065">
    <property type="protein sequence ID" value="ETO72390.1"/>
    <property type="molecule type" value="Genomic_DNA"/>
</dbReference>
<accession>A0A081A0H9</accession>
<dbReference type="OrthoDB" id="64753at2759"/>
<evidence type="ECO:0000256" key="1">
    <source>
        <dbReference type="SAM" id="MobiDB-lite"/>
    </source>
</evidence>
<proteinExistence type="predicted"/>
<comment type="caution">
    <text evidence="2">The sequence shown here is derived from an EMBL/GenBank/DDBJ whole genome shotgun (WGS) entry which is preliminary data.</text>
</comment>
<sequence length="535" mass="61826">MEDEVKAQGNGEVDAMRLISSKKRSLLPILPQYPMPAGALAVDKEDTRVVYLAPLMSTSNEIFFSKHKKLLKGASNAVPNNEKQQGEDESKKLVLASLERQLAKTKPPVQQLGSLNQQPSSSAFDVPSPDGLNRSNVLNVTTTEAGAAVTADDQLKKMKQRLKLLPISDDDHAAFWETIRGYERMRAYYHRTVLAGGASSPMGFNMAAAFKKMLLQERHQQWVSTHENRLENNRIRKAQEDENYERRVIEASSEFRAQTRQQKRIREQLLYEAQNMQPIVMLSAFTQKMLNMLRLHWSQHRLESHLSRTIRIWRQHRVVKHKNASAAHLLIEWLQKSVAVKSVGFRVFRGLRIFIRRVKLVQGLWRMKQGTRKLKFLIIEKAWIELETQYVDAAIEEHEDKQFEARLGSRKKRDVWMSFVPESFRTPVILEFLHKVEKEYQEKFRRQEVDFFPQLVQTLRGEHPNRARTYIRAVATQHALCGRVVETLLRYPGAVGNDVVVVEPFDVHLAPISELIKVGRVRYSNRPTSRSPVRA</sequence>